<dbReference type="AlphaFoldDB" id="A0A2A3YKX6"/>
<dbReference type="Pfam" id="PF13508">
    <property type="entry name" value="Acetyltransf_7"/>
    <property type="match status" value="1"/>
</dbReference>
<dbReference type="Gene3D" id="3.40.630.30">
    <property type="match status" value="1"/>
</dbReference>
<evidence type="ECO:0000256" key="1">
    <source>
        <dbReference type="ARBA" id="ARBA00022679"/>
    </source>
</evidence>
<dbReference type="InterPro" id="IPR050680">
    <property type="entry name" value="YpeA/RimI_acetyltransf"/>
</dbReference>
<gene>
    <name evidence="4" type="ORF">CIK66_04555</name>
</gene>
<dbReference type="CDD" id="cd04301">
    <property type="entry name" value="NAT_SF"/>
    <property type="match status" value="1"/>
</dbReference>
<name>A0A2A3YKX6_9MICO</name>
<reference evidence="4 5" key="1">
    <citation type="journal article" date="2017" name="Elife">
        <title>Extensive horizontal gene transfer in cheese-associated bacteria.</title>
        <authorList>
            <person name="Bonham K.S."/>
            <person name="Wolfe B.E."/>
            <person name="Dutton R.J."/>
        </authorList>
    </citation>
    <scope>NUCLEOTIDE SEQUENCE [LARGE SCALE GENOMIC DNA]</scope>
    <source>
        <strain evidence="4 5">341_9</strain>
    </source>
</reference>
<dbReference type="SUPFAM" id="SSF55729">
    <property type="entry name" value="Acyl-CoA N-acyltransferases (Nat)"/>
    <property type="match status" value="2"/>
</dbReference>
<keyword evidence="2" id="KW-0012">Acyltransferase</keyword>
<dbReference type="PANTHER" id="PTHR43420">
    <property type="entry name" value="ACETYLTRANSFERASE"/>
    <property type="match status" value="1"/>
</dbReference>
<accession>A0A2A3YKX6</accession>
<comment type="caution">
    <text evidence="4">The sequence shown here is derived from an EMBL/GenBank/DDBJ whole genome shotgun (WGS) entry which is preliminary data.</text>
</comment>
<evidence type="ECO:0000313" key="5">
    <source>
        <dbReference type="Proteomes" id="UP000218598"/>
    </source>
</evidence>
<evidence type="ECO:0000259" key="3">
    <source>
        <dbReference type="PROSITE" id="PS51186"/>
    </source>
</evidence>
<dbReference type="GO" id="GO:0016747">
    <property type="term" value="F:acyltransferase activity, transferring groups other than amino-acyl groups"/>
    <property type="evidence" value="ECO:0007669"/>
    <property type="project" value="InterPro"/>
</dbReference>
<proteinExistence type="predicted"/>
<evidence type="ECO:0000313" key="4">
    <source>
        <dbReference type="EMBL" id="PCC39941.1"/>
    </source>
</evidence>
<dbReference type="PROSITE" id="PS51186">
    <property type="entry name" value="GNAT"/>
    <property type="match status" value="1"/>
</dbReference>
<evidence type="ECO:0000256" key="2">
    <source>
        <dbReference type="ARBA" id="ARBA00023315"/>
    </source>
</evidence>
<dbReference type="InterPro" id="IPR000182">
    <property type="entry name" value="GNAT_dom"/>
</dbReference>
<dbReference type="Proteomes" id="UP000218598">
    <property type="component" value="Unassembled WGS sequence"/>
</dbReference>
<dbReference type="EMBL" id="NRGR01000008">
    <property type="protein sequence ID" value="PCC39941.1"/>
    <property type="molecule type" value="Genomic_DNA"/>
</dbReference>
<keyword evidence="5" id="KW-1185">Reference proteome</keyword>
<dbReference type="InterPro" id="IPR016181">
    <property type="entry name" value="Acyl_CoA_acyltransferase"/>
</dbReference>
<dbReference type="OrthoDB" id="4119890at2"/>
<dbReference type="RefSeq" id="WP_096196639.1">
    <property type="nucleotide sequence ID" value="NZ_JBQQKG010000001.1"/>
</dbReference>
<sequence>MHFSIRPLDAASDADIAQYAALDVAMDEALYGGHEVCTLEQWRAALTDSPYYRSRRWVAVAEPFEGGEVIVGSAAVFLAQEENLETIGAHAAVHPDFRGHGIGTALVDEALIPAIRASGRALVESYGEIPASGDPDDPTLPVHRLARRLGIERRNLAVCCVLPLPLEESLLTSLQDEAEERVGDHRVEVWFDEVPEEHLADYGTLLRQIELDEPDEDVEHEPAEYTPERIRANERRRRDAGKQAIIAVAIAPDGSFVGNSEVHLQKEPGTTLAFQENTLVMPEHRGRRLGLALKVATHRLLRERAPGLRAVVTWNSHVNPWMIGINEKLGYEIAYRELALQGRPAL</sequence>
<protein>
    <submittedName>
        <fullName evidence="4">GNAT family N-acetyltransferase</fullName>
    </submittedName>
</protein>
<keyword evidence="1 4" id="KW-0808">Transferase</keyword>
<feature type="domain" description="N-acetyltransferase" evidence="3">
    <location>
        <begin position="3"/>
        <end position="167"/>
    </location>
</feature>
<organism evidence="4 5">
    <name type="scientific">Brachybacterium alimentarium</name>
    <dbReference type="NCBI Taxonomy" id="47845"/>
    <lineage>
        <taxon>Bacteria</taxon>
        <taxon>Bacillati</taxon>
        <taxon>Actinomycetota</taxon>
        <taxon>Actinomycetes</taxon>
        <taxon>Micrococcales</taxon>
        <taxon>Dermabacteraceae</taxon>
        <taxon>Brachybacterium</taxon>
    </lineage>
</organism>